<accession>A0A7H9HPR4</accession>
<dbReference type="SUPFAM" id="SSF53474">
    <property type="entry name" value="alpha/beta-Hydrolases"/>
    <property type="match status" value="1"/>
</dbReference>
<name>A0A7H9HPR4_9SACH</name>
<evidence type="ECO:0000256" key="1">
    <source>
        <dbReference type="ARBA" id="ARBA00022801"/>
    </source>
</evidence>
<dbReference type="InterPro" id="IPR029058">
    <property type="entry name" value="AB_hydrolase_fold"/>
</dbReference>
<gene>
    <name evidence="3" type="ORF">HG537_0A05490</name>
</gene>
<dbReference type="Gene3D" id="3.40.50.1820">
    <property type="entry name" value="alpha/beta hydrolase"/>
    <property type="match status" value="1"/>
</dbReference>
<reference evidence="3 4" key="1">
    <citation type="submission" date="2020-06" db="EMBL/GenBank/DDBJ databases">
        <title>The yeast mating-type switching endonuclease HO is a domesticated member of an unorthodox homing genetic element family.</title>
        <authorList>
            <person name="Coughlan A.Y."/>
            <person name="Lombardi L."/>
            <person name="Braun-Galleani S."/>
            <person name="Martos A.R."/>
            <person name="Galeote V."/>
            <person name="Bigey F."/>
            <person name="Dequin S."/>
            <person name="Byrne K.P."/>
            <person name="Wolfe K.H."/>
        </authorList>
    </citation>
    <scope>NUCLEOTIDE SEQUENCE [LARGE SCALE GENOMIC DNA]</scope>
    <source>
        <strain evidence="3 4">CBS2947</strain>
    </source>
</reference>
<dbReference type="InterPro" id="IPR050300">
    <property type="entry name" value="GDXG_lipolytic_enzyme"/>
</dbReference>
<keyword evidence="4" id="KW-1185">Reference proteome</keyword>
<evidence type="ECO:0000259" key="2">
    <source>
        <dbReference type="Pfam" id="PF07859"/>
    </source>
</evidence>
<dbReference type="EMBL" id="CP059267">
    <property type="protein sequence ID" value="QLQ78302.1"/>
    <property type="molecule type" value="Genomic_DNA"/>
</dbReference>
<dbReference type="Pfam" id="PF07859">
    <property type="entry name" value="Abhydrolase_3"/>
    <property type="match status" value="1"/>
</dbReference>
<dbReference type="PANTHER" id="PTHR48081:SF33">
    <property type="entry name" value="KYNURENINE FORMAMIDASE"/>
    <property type="match status" value="1"/>
</dbReference>
<dbReference type="PANTHER" id="PTHR48081">
    <property type="entry name" value="AB HYDROLASE SUPERFAMILY PROTEIN C4A8.06C"/>
    <property type="match status" value="1"/>
</dbReference>
<organism evidence="3 4">
    <name type="scientific">Torulaspora globosa</name>
    <dbReference type="NCBI Taxonomy" id="48254"/>
    <lineage>
        <taxon>Eukaryota</taxon>
        <taxon>Fungi</taxon>
        <taxon>Dikarya</taxon>
        <taxon>Ascomycota</taxon>
        <taxon>Saccharomycotina</taxon>
        <taxon>Saccharomycetes</taxon>
        <taxon>Saccharomycetales</taxon>
        <taxon>Saccharomycetaceae</taxon>
        <taxon>Torulaspora</taxon>
    </lineage>
</organism>
<dbReference type="InterPro" id="IPR013094">
    <property type="entry name" value="AB_hydrolase_3"/>
</dbReference>
<dbReference type="OrthoDB" id="420264at2759"/>
<proteinExistence type="predicted"/>
<evidence type="ECO:0000313" key="3">
    <source>
        <dbReference type="EMBL" id="QLQ78302.1"/>
    </source>
</evidence>
<protein>
    <recommendedName>
        <fullName evidence="2">Alpha/beta hydrolase fold-3 domain-containing protein</fullName>
    </recommendedName>
</protein>
<dbReference type="GO" id="GO:0016787">
    <property type="term" value="F:hydrolase activity"/>
    <property type="evidence" value="ECO:0007669"/>
    <property type="project" value="UniProtKB-KW"/>
</dbReference>
<feature type="domain" description="Alpha/beta hydrolase fold-3" evidence="2">
    <location>
        <begin position="27"/>
        <end position="118"/>
    </location>
</feature>
<dbReference type="AlphaFoldDB" id="A0A7H9HPR4"/>
<evidence type="ECO:0000313" key="4">
    <source>
        <dbReference type="Proteomes" id="UP000510647"/>
    </source>
</evidence>
<dbReference type="Proteomes" id="UP000510647">
    <property type="component" value="Chromosome 1"/>
</dbReference>
<keyword evidence="1" id="KW-0378">Hydrolase</keyword>
<sequence length="250" mass="28924">MQVEESRYDRTETFYRPQSSIDIGKALIFIHGGAWIDETCTPTIFKQLSALMAEGSKQELAYSLFSIDYRLSPNVRHPVHVQDVVENLYRLVKDHQLTSLQLVGHSVGATLAWQVAVADETLFPSLDKLQAVRSRLQGVFLVDGIYSLAQLLDEYPNYDYFVSQAFTDYTKDFEEFEHSIDRLPKTLRHIHLIHSYRDELLSLRQSNYMSSLLQKVRIPFKSYFDDMGLHDEVPRNAKLANYLLHNVTFA</sequence>